<evidence type="ECO:0000313" key="4">
    <source>
        <dbReference type="EMBL" id="NOV47511.1"/>
    </source>
</evidence>
<reference evidence="4" key="1">
    <citation type="submission" date="2020-03" db="EMBL/GenBank/DDBJ databases">
        <title>Transcriptomic Profiling of the Digestive Tract of the Rat Flea, Xenopsylla cheopis, Following Blood Feeding and Infection with Yersinia pestis.</title>
        <authorList>
            <person name="Bland D.M."/>
            <person name="Martens C.A."/>
            <person name="Virtaneva K."/>
            <person name="Kanakabandi K."/>
            <person name="Long D."/>
            <person name="Rosenke R."/>
            <person name="Saturday G.A."/>
            <person name="Hoyt F.H."/>
            <person name="Bruno D.P."/>
            <person name="Ribeiro J.M.C."/>
            <person name="Hinnebusch J."/>
        </authorList>
    </citation>
    <scope>NUCLEOTIDE SEQUENCE</scope>
</reference>
<dbReference type="PANTHER" id="PTHR31974:SF2">
    <property type="entry name" value="BIOGENESIS OF LYSOSOME-RELATED ORGANELLES COMPLEX 1 SUBUNIT 3"/>
    <property type="match status" value="1"/>
</dbReference>
<dbReference type="InterPro" id="IPR017245">
    <property type="entry name" value="BLOC-1_complex_su-3"/>
</dbReference>
<accession>A0A6M2DQQ4</accession>
<evidence type="ECO:0000256" key="2">
    <source>
        <dbReference type="ARBA" id="ARBA00019581"/>
    </source>
</evidence>
<comment type="similarity">
    <text evidence="1">Belongs to the BLOC1S3 family.</text>
</comment>
<evidence type="ECO:0000256" key="1">
    <source>
        <dbReference type="ARBA" id="ARBA00008942"/>
    </source>
</evidence>
<evidence type="ECO:0000256" key="3">
    <source>
        <dbReference type="SAM" id="MobiDB-lite"/>
    </source>
</evidence>
<sequence>MRSIVLGEASESDNDDEIYSYDKNKLEQSNLSVISGEAPESDDDQAPTIFQIPQSDNNIDDDKKYNTLLHKKLYESNQKLRKSITDLYKTTTTNVLKRLNTSDNNLLQSQIILQSASTNLYTASENLKHIQIRLHDVLDSNFIPDICIPKE</sequence>
<feature type="region of interest" description="Disordered" evidence="3">
    <location>
        <begin position="30"/>
        <end position="57"/>
    </location>
</feature>
<dbReference type="EMBL" id="GIIL01003785">
    <property type="protein sequence ID" value="NOV47511.1"/>
    <property type="molecule type" value="Transcribed_RNA"/>
</dbReference>
<dbReference type="AlphaFoldDB" id="A0A6M2DQQ4"/>
<dbReference type="Pfam" id="PF15753">
    <property type="entry name" value="BLOC1S3"/>
    <property type="match status" value="1"/>
</dbReference>
<organism evidence="4">
    <name type="scientific">Xenopsylla cheopis</name>
    <name type="common">Oriental rat flea</name>
    <name type="synonym">Pulex cheopis</name>
    <dbReference type="NCBI Taxonomy" id="163159"/>
    <lineage>
        <taxon>Eukaryota</taxon>
        <taxon>Metazoa</taxon>
        <taxon>Ecdysozoa</taxon>
        <taxon>Arthropoda</taxon>
        <taxon>Hexapoda</taxon>
        <taxon>Insecta</taxon>
        <taxon>Pterygota</taxon>
        <taxon>Neoptera</taxon>
        <taxon>Endopterygota</taxon>
        <taxon>Siphonaptera</taxon>
        <taxon>Pulicidae</taxon>
        <taxon>Xenopsyllinae</taxon>
        <taxon>Xenopsylla</taxon>
    </lineage>
</organism>
<dbReference type="GO" id="GO:0031083">
    <property type="term" value="C:BLOC-1 complex"/>
    <property type="evidence" value="ECO:0007669"/>
    <property type="project" value="TreeGrafter"/>
</dbReference>
<protein>
    <recommendedName>
        <fullName evidence="2">Biogenesis of lysosome-related organelles complex 1 subunit 3</fullName>
    </recommendedName>
</protein>
<dbReference type="PANTHER" id="PTHR31974">
    <property type="entry name" value="BIOGENESIS OF LYSOSOME-RELATED ORGANELLES COMPLEX 1 SUBUNIT 3"/>
    <property type="match status" value="1"/>
</dbReference>
<proteinExistence type="inferred from homology"/>
<name>A0A6M2DQQ4_XENCH</name>